<evidence type="ECO:0000256" key="12">
    <source>
        <dbReference type="ARBA" id="ARBA00042251"/>
    </source>
</evidence>
<comment type="caution">
    <text evidence="17">The sequence shown here is derived from an EMBL/GenBank/DDBJ whole genome shotgun (WGS) entry which is preliminary data.</text>
</comment>
<dbReference type="AlphaFoldDB" id="A0A2B4SQ19"/>
<feature type="domain" description="Tyrosinase copper-binding" evidence="15">
    <location>
        <begin position="218"/>
        <end position="235"/>
    </location>
</feature>
<evidence type="ECO:0000256" key="6">
    <source>
        <dbReference type="ARBA" id="ARBA00023002"/>
    </source>
</evidence>
<dbReference type="GO" id="GO:0004503">
    <property type="term" value="F:tyrosinase activity"/>
    <property type="evidence" value="ECO:0007669"/>
    <property type="project" value="UniProtKB-EC"/>
</dbReference>
<evidence type="ECO:0000256" key="8">
    <source>
        <dbReference type="ARBA" id="ARBA00023033"/>
    </source>
</evidence>
<dbReference type="GO" id="GO:0046872">
    <property type="term" value="F:metal ion binding"/>
    <property type="evidence" value="ECO:0007669"/>
    <property type="project" value="UniProtKB-KW"/>
</dbReference>
<keyword evidence="4" id="KW-0479">Metal-binding</keyword>
<dbReference type="EMBL" id="LSMT01000046">
    <property type="protein sequence ID" value="PFX30698.1"/>
    <property type="molecule type" value="Genomic_DNA"/>
</dbReference>
<dbReference type="GO" id="GO:0012505">
    <property type="term" value="C:endomembrane system"/>
    <property type="evidence" value="ECO:0007669"/>
    <property type="project" value="UniProtKB-SubCell"/>
</dbReference>
<evidence type="ECO:0000256" key="11">
    <source>
        <dbReference type="ARBA" id="ARBA00039304"/>
    </source>
</evidence>
<dbReference type="STRING" id="50429.A0A2B4SQ19"/>
<proteinExistence type="predicted"/>
<evidence type="ECO:0000256" key="4">
    <source>
        <dbReference type="ARBA" id="ARBA00022723"/>
    </source>
</evidence>
<evidence type="ECO:0000259" key="16">
    <source>
        <dbReference type="PROSITE" id="PS00498"/>
    </source>
</evidence>
<dbReference type="OrthoDB" id="6132182at2759"/>
<feature type="compositionally biased region" description="Basic and acidic residues" evidence="14">
    <location>
        <begin position="465"/>
        <end position="477"/>
    </location>
</feature>
<keyword evidence="5" id="KW-0732">Signal</keyword>
<keyword evidence="8" id="KW-0503">Monooxygenase</keyword>
<feature type="region of interest" description="Disordered" evidence="14">
    <location>
        <begin position="461"/>
        <end position="482"/>
    </location>
</feature>
<gene>
    <name evidence="17" type="primary">TYR</name>
    <name evidence="17" type="ORF">AWC38_SpisGene4508</name>
</gene>
<comment type="subcellular location">
    <subcellularLocation>
        <location evidence="13">Endomembrane system</location>
        <topology evidence="13">Single-pass type I membrane protein</topology>
    </subcellularLocation>
</comment>
<evidence type="ECO:0000256" key="1">
    <source>
        <dbReference type="ARBA" id="ARBA00001973"/>
    </source>
</evidence>
<evidence type="ECO:0000256" key="7">
    <source>
        <dbReference type="ARBA" id="ARBA00023008"/>
    </source>
</evidence>
<organism evidence="17 18">
    <name type="scientific">Stylophora pistillata</name>
    <name type="common">Smooth cauliflower coral</name>
    <dbReference type="NCBI Taxonomy" id="50429"/>
    <lineage>
        <taxon>Eukaryota</taxon>
        <taxon>Metazoa</taxon>
        <taxon>Cnidaria</taxon>
        <taxon>Anthozoa</taxon>
        <taxon>Hexacorallia</taxon>
        <taxon>Scleractinia</taxon>
        <taxon>Astrocoeniina</taxon>
        <taxon>Pocilloporidae</taxon>
        <taxon>Stylophora</taxon>
    </lineage>
</organism>
<dbReference type="Proteomes" id="UP000225706">
    <property type="component" value="Unassembled WGS sequence"/>
</dbReference>
<keyword evidence="6" id="KW-0560">Oxidoreductase</keyword>
<evidence type="ECO:0000256" key="3">
    <source>
        <dbReference type="ARBA" id="ARBA00022692"/>
    </source>
</evidence>
<dbReference type="PANTHER" id="PTHR11474">
    <property type="entry name" value="TYROSINASE FAMILY MEMBER"/>
    <property type="match status" value="1"/>
</dbReference>
<evidence type="ECO:0000256" key="14">
    <source>
        <dbReference type="SAM" id="MobiDB-lite"/>
    </source>
</evidence>
<evidence type="ECO:0000259" key="15">
    <source>
        <dbReference type="PROSITE" id="PS00497"/>
    </source>
</evidence>
<sequence length="522" mass="60339">MEDRGGQEMNHPVIVYIVVFALPWTKSQFPKVCTTLDSLRSKECCPIPKGFSQPCGKDGDRGKCQELDIRKWTIKYSHYQTFHKDDDRHEWPQALYNRTCKCNERFGGYDCSRCEFGFNGSNCNLKKPLKRKNFLKLSDDEKDRYMKYVNMSKHSVSEYVVTTSPYKEIIKTVLADRDPKDLFFDISVYDYFIWLHDYAARKTIFPLNVTREGVELAHEGQGFLTWHRLFLLVVERTLQEVSNDEEFALPYWDWTENVTHCDVCNEELLGVTDQVDGIVKGKYLDDWYVICTPELTNNETELCDPTKRKKSLKRSFNDFSMEFPSKSEVRFALRFADYSLPPHSKHSSCNFVNILEGFASAKTGYRLPNVHGLHNQVHLVVGGHMANVRSATNDPIFLLHHSFVDRILEKWLRRFNKDANVLSPYDAPIGHNKDDVIVPLFPVYTHQQMFKNSSEFGYDYDDVDENGKSPDDEKEVKPISLGDCPVPCPGKESAASESAAPGMRLCWWLMSSVLMWQLLLAD</sequence>
<accession>A0A2B4SQ19</accession>
<keyword evidence="7" id="KW-0186">Copper</keyword>
<keyword evidence="3" id="KW-0812">Transmembrane</keyword>
<feature type="domain" description="Tyrosinase copper-binding" evidence="16">
    <location>
        <begin position="394"/>
        <end position="405"/>
    </location>
</feature>
<dbReference type="InterPro" id="IPR050316">
    <property type="entry name" value="Tyrosinase/Hemocyanin"/>
</dbReference>
<evidence type="ECO:0000256" key="10">
    <source>
        <dbReference type="ARBA" id="ARBA00023180"/>
    </source>
</evidence>
<evidence type="ECO:0000313" key="18">
    <source>
        <dbReference type="Proteomes" id="UP000225706"/>
    </source>
</evidence>
<keyword evidence="18" id="KW-1185">Reference proteome</keyword>
<evidence type="ECO:0000313" key="17">
    <source>
        <dbReference type="EMBL" id="PFX30698.1"/>
    </source>
</evidence>
<reference evidence="18" key="1">
    <citation type="journal article" date="2017" name="bioRxiv">
        <title>Comparative analysis of the genomes of Stylophora pistillata and Acropora digitifera provides evidence for extensive differences between species of corals.</title>
        <authorList>
            <person name="Voolstra C.R."/>
            <person name="Li Y."/>
            <person name="Liew Y.J."/>
            <person name="Baumgarten S."/>
            <person name="Zoccola D."/>
            <person name="Flot J.-F."/>
            <person name="Tambutte S."/>
            <person name="Allemand D."/>
            <person name="Aranda M."/>
        </authorList>
    </citation>
    <scope>NUCLEOTIDE SEQUENCE [LARGE SCALE GENOMIC DNA]</scope>
</reference>
<dbReference type="GO" id="GO:0042438">
    <property type="term" value="P:melanin biosynthetic process"/>
    <property type="evidence" value="ECO:0007669"/>
    <property type="project" value="TreeGrafter"/>
</dbReference>
<dbReference type="PANTHER" id="PTHR11474:SF124">
    <property type="entry name" value="TYROSINASE"/>
    <property type="match status" value="1"/>
</dbReference>
<dbReference type="PRINTS" id="PR00092">
    <property type="entry name" value="TYROSINASE"/>
</dbReference>
<name>A0A2B4SQ19_STYPI</name>
<dbReference type="PROSITE" id="PS00498">
    <property type="entry name" value="TYROSINASE_2"/>
    <property type="match status" value="1"/>
</dbReference>
<dbReference type="SUPFAM" id="SSF48056">
    <property type="entry name" value="Di-copper centre-containing domain"/>
    <property type="match status" value="1"/>
</dbReference>
<evidence type="ECO:0000256" key="2">
    <source>
        <dbReference type="ARBA" id="ARBA00011906"/>
    </source>
</evidence>
<protein>
    <recommendedName>
        <fullName evidence="11">Tyrosinase</fullName>
        <ecNumber evidence="2">1.14.18.1</ecNumber>
    </recommendedName>
    <alternativeName>
        <fullName evidence="12">Monophenol monooxygenase</fullName>
    </alternativeName>
</protein>
<dbReference type="Gene3D" id="1.10.1280.10">
    <property type="entry name" value="Di-copper center containing domain from catechol oxidase"/>
    <property type="match status" value="1"/>
</dbReference>
<dbReference type="InterPro" id="IPR008922">
    <property type="entry name" value="Di-copper_centre_dom_sf"/>
</dbReference>
<dbReference type="InterPro" id="IPR002227">
    <property type="entry name" value="Tyrosinase_Cu-bd"/>
</dbReference>
<dbReference type="Pfam" id="PF00264">
    <property type="entry name" value="Tyrosinase"/>
    <property type="match status" value="1"/>
</dbReference>
<dbReference type="PROSITE" id="PS00497">
    <property type="entry name" value="TYROSINASE_1"/>
    <property type="match status" value="1"/>
</dbReference>
<dbReference type="GO" id="GO:0043473">
    <property type="term" value="P:pigmentation"/>
    <property type="evidence" value="ECO:0007669"/>
    <property type="project" value="TreeGrafter"/>
</dbReference>
<evidence type="ECO:0000256" key="9">
    <source>
        <dbReference type="ARBA" id="ARBA00023136"/>
    </source>
</evidence>
<evidence type="ECO:0000256" key="13">
    <source>
        <dbReference type="ARBA" id="ARBA00046288"/>
    </source>
</evidence>
<keyword evidence="10" id="KW-0325">Glycoprotein</keyword>
<dbReference type="EC" id="1.14.18.1" evidence="2"/>
<comment type="cofactor">
    <cofactor evidence="1">
        <name>Cu(2+)</name>
        <dbReference type="ChEBI" id="CHEBI:29036"/>
    </cofactor>
</comment>
<evidence type="ECO:0000256" key="5">
    <source>
        <dbReference type="ARBA" id="ARBA00022729"/>
    </source>
</evidence>
<keyword evidence="9" id="KW-0472">Membrane</keyword>